<keyword evidence="1" id="KW-0808">Transferase</keyword>
<dbReference type="NCBIfam" id="NF047744">
    <property type="entry name" value="CG0192_rel"/>
    <property type="match status" value="1"/>
</dbReference>
<accession>A0ABP7HTV6</accession>
<evidence type="ECO:0000313" key="6">
    <source>
        <dbReference type="EMBL" id="GAA3802521.1"/>
    </source>
</evidence>
<protein>
    <recommendedName>
        <fullName evidence="5">Maltokinase N-terminal cap domain-containing protein</fullName>
    </recommendedName>
</protein>
<evidence type="ECO:0000259" key="5">
    <source>
        <dbReference type="Pfam" id="PF18085"/>
    </source>
</evidence>
<keyword evidence="3" id="KW-0418">Kinase</keyword>
<comment type="caution">
    <text evidence="6">The sequence shown here is derived from an EMBL/GenBank/DDBJ whole genome shotgun (WGS) entry which is preliminary data.</text>
</comment>
<keyword evidence="7" id="KW-1185">Reference proteome</keyword>
<dbReference type="EMBL" id="BAABAH010000001">
    <property type="protein sequence ID" value="GAA3802521.1"/>
    <property type="molecule type" value="Genomic_DNA"/>
</dbReference>
<proteinExistence type="predicted"/>
<keyword evidence="4" id="KW-0067">ATP-binding</keyword>
<keyword evidence="2" id="KW-0547">Nucleotide-binding</keyword>
<reference evidence="7" key="1">
    <citation type="journal article" date="2019" name="Int. J. Syst. Evol. Microbiol.">
        <title>The Global Catalogue of Microorganisms (GCM) 10K type strain sequencing project: providing services to taxonomists for standard genome sequencing and annotation.</title>
        <authorList>
            <consortium name="The Broad Institute Genomics Platform"/>
            <consortium name="The Broad Institute Genome Sequencing Center for Infectious Disease"/>
            <person name="Wu L."/>
            <person name="Ma J."/>
        </authorList>
    </citation>
    <scope>NUCLEOTIDE SEQUENCE [LARGE SCALE GENOMIC DNA]</scope>
    <source>
        <strain evidence="7">JCM 16953</strain>
    </source>
</reference>
<dbReference type="Proteomes" id="UP001501821">
    <property type="component" value="Unassembled WGS sequence"/>
</dbReference>
<organism evidence="6 7">
    <name type="scientific">Nocardioides panacisoli</name>
    <dbReference type="NCBI Taxonomy" id="627624"/>
    <lineage>
        <taxon>Bacteria</taxon>
        <taxon>Bacillati</taxon>
        <taxon>Actinomycetota</taxon>
        <taxon>Actinomycetes</taxon>
        <taxon>Propionibacteriales</taxon>
        <taxon>Nocardioidaceae</taxon>
        <taxon>Nocardioides</taxon>
    </lineage>
</organism>
<evidence type="ECO:0000256" key="3">
    <source>
        <dbReference type="ARBA" id="ARBA00022777"/>
    </source>
</evidence>
<evidence type="ECO:0000256" key="1">
    <source>
        <dbReference type="ARBA" id="ARBA00022679"/>
    </source>
</evidence>
<name>A0ABP7HTV6_9ACTN</name>
<evidence type="ECO:0000256" key="2">
    <source>
        <dbReference type="ARBA" id="ARBA00022741"/>
    </source>
</evidence>
<gene>
    <name evidence="6" type="ORF">GCM10022242_01940</name>
</gene>
<feature type="domain" description="Maltokinase N-terminal cap" evidence="5">
    <location>
        <begin position="65"/>
        <end position="145"/>
    </location>
</feature>
<evidence type="ECO:0000256" key="4">
    <source>
        <dbReference type="ARBA" id="ARBA00022840"/>
    </source>
</evidence>
<dbReference type="Pfam" id="PF18085">
    <property type="entry name" value="Mak_N_cap"/>
    <property type="match status" value="1"/>
</dbReference>
<evidence type="ECO:0000313" key="7">
    <source>
        <dbReference type="Proteomes" id="UP001501821"/>
    </source>
</evidence>
<dbReference type="InterPro" id="IPR040999">
    <property type="entry name" value="Mak_N_cap"/>
</dbReference>
<sequence length="229" mass="24471">MMLGTIPDRLCVMGTSVPNCHFSSFRCHLLVVARAVGRPLANVRGMALLYDATLTPTKLEVLEGWVPTQPWGADAADGLELVGRFRFDDPDGEVGIEAFVVRTAGGTVLHVPLTYRGAPLEGATLVSTMEHSVLGHRWVYDALTDPVYGAVLADVIATGAREAMQYLHQDDGPPTEYPSSIRAWGVPSLDDDPTVEVLRVVDLDAVTPADGVLLAEWEGLAAPVVLATA</sequence>